<evidence type="ECO:0000313" key="2">
    <source>
        <dbReference type="Proteomes" id="UP000015105"/>
    </source>
</evidence>
<proteinExistence type="predicted"/>
<sequence length="58" mass="6842">MLILCHLFMQQLEGLESVFKFASVHIELKSDKWKDLDISTWPRQERIKSTLQTNGYTS</sequence>
<reference evidence="1" key="5">
    <citation type="journal article" date="2021" name="G3 (Bethesda)">
        <title>Aegilops tauschii genome assembly Aet v5.0 features greater sequence contiguity and improved annotation.</title>
        <authorList>
            <person name="Wang L."/>
            <person name="Zhu T."/>
            <person name="Rodriguez J.C."/>
            <person name="Deal K.R."/>
            <person name="Dubcovsky J."/>
            <person name="McGuire P.E."/>
            <person name="Lux T."/>
            <person name="Spannagl M."/>
            <person name="Mayer K.F.X."/>
            <person name="Baldrich P."/>
            <person name="Meyers B.C."/>
            <person name="Huo N."/>
            <person name="Gu Y.Q."/>
            <person name="Zhou H."/>
            <person name="Devos K.M."/>
            <person name="Bennetzen J.L."/>
            <person name="Unver T."/>
            <person name="Budak H."/>
            <person name="Gulick P.J."/>
            <person name="Galiba G."/>
            <person name="Kalapos B."/>
            <person name="Nelson D.R."/>
            <person name="Li P."/>
            <person name="You F.M."/>
            <person name="Luo M.C."/>
            <person name="Dvorak J."/>
        </authorList>
    </citation>
    <scope>NUCLEOTIDE SEQUENCE [LARGE SCALE GENOMIC DNA]</scope>
    <source>
        <strain evidence="1">cv. AL8/78</strain>
    </source>
</reference>
<evidence type="ECO:0000313" key="1">
    <source>
        <dbReference type="EnsemblPlants" id="AET3Gv20264900.1"/>
    </source>
</evidence>
<organism evidence="1 2">
    <name type="scientific">Aegilops tauschii subsp. strangulata</name>
    <name type="common">Goatgrass</name>
    <dbReference type="NCBI Taxonomy" id="200361"/>
    <lineage>
        <taxon>Eukaryota</taxon>
        <taxon>Viridiplantae</taxon>
        <taxon>Streptophyta</taxon>
        <taxon>Embryophyta</taxon>
        <taxon>Tracheophyta</taxon>
        <taxon>Spermatophyta</taxon>
        <taxon>Magnoliopsida</taxon>
        <taxon>Liliopsida</taxon>
        <taxon>Poales</taxon>
        <taxon>Poaceae</taxon>
        <taxon>BOP clade</taxon>
        <taxon>Pooideae</taxon>
        <taxon>Triticodae</taxon>
        <taxon>Triticeae</taxon>
        <taxon>Triticinae</taxon>
        <taxon>Aegilops</taxon>
    </lineage>
</organism>
<keyword evidence="2" id="KW-1185">Reference proteome</keyword>
<dbReference type="Proteomes" id="UP000015105">
    <property type="component" value="Chromosome 3D"/>
</dbReference>
<dbReference type="Gramene" id="AET3Gv20264900.1">
    <property type="protein sequence ID" value="AET3Gv20264900.1"/>
    <property type="gene ID" value="AET3Gv20264900"/>
</dbReference>
<dbReference type="EnsemblPlants" id="AET3Gv20264900.1">
    <property type="protein sequence ID" value="AET3Gv20264900.1"/>
    <property type="gene ID" value="AET3Gv20264900"/>
</dbReference>
<reference evidence="2" key="1">
    <citation type="journal article" date="2014" name="Science">
        <title>Ancient hybridizations among the ancestral genomes of bread wheat.</title>
        <authorList>
            <consortium name="International Wheat Genome Sequencing Consortium,"/>
            <person name="Marcussen T."/>
            <person name="Sandve S.R."/>
            <person name="Heier L."/>
            <person name="Spannagl M."/>
            <person name="Pfeifer M."/>
            <person name="Jakobsen K.S."/>
            <person name="Wulff B.B."/>
            <person name="Steuernagel B."/>
            <person name="Mayer K.F."/>
            <person name="Olsen O.A."/>
        </authorList>
    </citation>
    <scope>NUCLEOTIDE SEQUENCE [LARGE SCALE GENOMIC DNA]</scope>
    <source>
        <strain evidence="2">cv. AL8/78</strain>
    </source>
</reference>
<reference evidence="1" key="3">
    <citation type="journal article" date="2017" name="Nature">
        <title>Genome sequence of the progenitor of the wheat D genome Aegilops tauschii.</title>
        <authorList>
            <person name="Luo M.C."/>
            <person name="Gu Y.Q."/>
            <person name="Puiu D."/>
            <person name="Wang H."/>
            <person name="Twardziok S.O."/>
            <person name="Deal K.R."/>
            <person name="Huo N."/>
            <person name="Zhu T."/>
            <person name="Wang L."/>
            <person name="Wang Y."/>
            <person name="McGuire P.E."/>
            <person name="Liu S."/>
            <person name="Long H."/>
            <person name="Ramasamy R.K."/>
            <person name="Rodriguez J.C."/>
            <person name="Van S.L."/>
            <person name="Yuan L."/>
            <person name="Wang Z."/>
            <person name="Xia Z."/>
            <person name="Xiao L."/>
            <person name="Anderson O.D."/>
            <person name="Ouyang S."/>
            <person name="Liang Y."/>
            <person name="Zimin A.V."/>
            <person name="Pertea G."/>
            <person name="Qi P."/>
            <person name="Bennetzen J.L."/>
            <person name="Dai X."/>
            <person name="Dawson M.W."/>
            <person name="Muller H.G."/>
            <person name="Kugler K."/>
            <person name="Rivarola-Duarte L."/>
            <person name="Spannagl M."/>
            <person name="Mayer K.F.X."/>
            <person name="Lu F.H."/>
            <person name="Bevan M.W."/>
            <person name="Leroy P."/>
            <person name="Li P."/>
            <person name="You F.M."/>
            <person name="Sun Q."/>
            <person name="Liu Z."/>
            <person name="Lyons E."/>
            <person name="Wicker T."/>
            <person name="Salzberg S.L."/>
            <person name="Devos K.M."/>
            <person name="Dvorak J."/>
        </authorList>
    </citation>
    <scope>NUCLEOTIDE SEQUENCE [LARGE SCALE GENOMIC DNA]</scope>
    <source>
        <strain evidence="1">cv. AL8/78</strain>
    </source>
</reference>
<accession>A0A453E9G5</accession>
<protein>
    <submittedName>
        <fullName evidence="1">Uncharacterized protein</fullName>
    </submittedName>
</protein>
<reference evidence="2" key="2">
    <citation type="journal article" date="2017" name="Nat. Plants">
        <title>The Aegilops tauschii genome reveals multiple impacts of transposons.</title>
        <authorList>
            <person name="Zhao G."/>
            <person name="Zou C."/>
            <person name="Li K."/>
            <person name="Wang K."/>
            <person name="Li T."/>
            <person name="Gao L."/>
            <person name="Zhang X."/>
            <person name="Wang H."/>
            <person name="Yang Z."/>
            <person name="Liu X."/>
            <person name="Jiang W."/>
            <person name="Mao L."/>
            <person name="Kong X."/>
            <person name="Jiao Y."/>
            <person name="Jia J."/>
        </authorList>
    </citation>
    <scope>NUCLEOTIDE SEQUENCE [LARGE SCALE GENOMIC DNA]</scope>
    <source>
        <strain evidence="2">cv. AL8/78</strain>
    </source>
</reference>
<name>A0A453E9G5_AEGTS</name>
<dbReference type="AlphaFoldDB" id="A0A453E9G5"/>
<reference evidence="1" key="4">
    <citation type="submission" date="2019-03" db="UniProtKB">
        <authorList>
            <consortium name="EnsemblPlants"/>
        </authorList>
    </citation>
    <scope>IDENTIFICATION</scope>
</reference>